<dbReference type="Proteomes" id="UP000248975">
    <property type="component" value="Unassembled WGS sequence"/>
</dbReference>
<dbReference type="GO" id="GO:0009986">
    <property type="term" value="C:cell surface"/>
    <property type="evidence" value="ECO:0007669"/>
    <property type="project" value="TreeGrafter"/>
</dbReference>
<dbReference type="InterPro" id="IPR019019">
    <property type="entry name" value="H-type_lectin_domain"/>
</dbReference>
<comment type="caution">
    <text evidence="2">The sequence shown here is derived from an EMBL/GenBank/DDBJ whole genome shotgun (WGS) entry which is preliminary data.</text>
</comment>
<dbReference type="GO" id="GO:0070492">
    <property type="term" value="F:oligosaccharide binding"/>
    <property type="evidence" value="ECO:0007669"/>
    <property type="project" value="TreeGrafter"/>
</dbReference>
<dbReference type="Pfam" id="PF09458">
    <property type="entry name" value="H_lectin"/>
    <property type="match status" value="1"/>
</dbReference>
<evidence type="ECO:0000313" key="3">
    <source>
        <dbReference type="Proteomes" id="UP000248975"/>
    </source>
</evidence>
<proteinExistence type="predicted"/>
<organism evidence="2 3">
    <name type="scientific">Cereibacter sphaeroides</name>
    <name type="common">Rhodobacter sphaeroides</name>
    <dbReference type="NCBI Taxonomy" id="1063"/>
    <lineage>
        <taxon>Bacteria</taxon>
        <taxon>Pseudomonadati</taxon>
        <taxon>Pseudomonadota</taxon>
        <taxon>Alphaproteobacteria</taxon>
        <taxon>Rhodobacterales</taxon>
        <taxon>Paracoccaceae</taxon>
        <taxon>Cereibacter</taxon>
    </lineage>
</organism>
<dbReference type="SUPFAM" id="SSF141086">
    <property type="entry name" value="Agglutinin HPA-like"/>
    <property type="match status" value="1"/>
</dbReference>
<name>A0A2W5SEQ0_CERSP</name>
<evidence type="ECO:0000259" key="1">
    <source>
        <dbReference type="Pfam" id="PF09458"/>
    </source>
</evidence>
<dbReference type="InterPro" id="IPR052487">
    <property type="entry name" value="Galactose-binding_lectin"/>
</dbReference>
<evidence type="ECO:0000313" key="2">
    <source>
        <dbReference type="EMBL" id="PZR00690.1"/>
    </source>
</evidence>
<dbReference type="GO" id="GO:0030247">
    <property type="term" value="F:polysaccharide binding"/>
    <property type="evidence" value="ECO:0007669"/>
    <property type="project" value="TreeGrafter"/>
</dbReference>
<dbReference type="GO" id="GO:0098609">
    <property type="term" value="P:cell-cell adhesion"/>
    <property type="evidence" value="ECO:0007669"/>
    <property type="project" value="TreeGrafter"/>
</dbReference>
<dbReference type="GO" id="GO:0046871">
    <property type="term" value="F:N-acetylgalactosamine binding"/>
    <property type="evidence" value="ECO:0007669"/>
    <property type="project" value="TreeGrafter"/>
</dbReference>
<dbReference type="GO" id="GO:0045335">
    <property type="term" value="C:phagocytic vesicle"/>
    <property type="evidence" value="ECO:0007669"/>
    <property type="project" value="TreeGrafter"/>
</dbReference>
<gene>
    <name evidence="2" type="ORF">DI533_09170</name>
</gene>
<protein>
    <recommendedName>
        <fullName evidence="1">H-type lectin domain-containing protein</fullName>
    </recommendedName>
</protein>
<accession>A0A2W5SEQ0</accession>
<dbReference type="PANTHER" id="PTHR46938">
    <property type="entry name" value="DISCOIDIN-1 SUBUNIT A-RELATED-RELATED"/>
    <property type="match status" value="1"/>
</dbReference>
<dbReference type="Gene3D" id="2.60.40.2080">
    <property type="match status" value="1"/>
</dbReference>
<sequence>MKRIISGRVGIAQGSQVLFSDFADGGAMWTGSGPRESRHKVSFEQAFDQAPVVMVSISMWDMDQKTNVRADISAEKVTKTGFQLVFRTWGDTRVARIRADWTAIGALKDDDLWEVD</sequence>
<dbReference type="GO" id="GO:0098636">
    <property type="term" value="C:protein complex involved in cell adhesion"/>
    <property type="evidence" value="ECO:0007669"/>
    <property type="project" value="TreeGrafter"/>
</dbReference>
<feature type="domain" description="H-type lectin" evidence="1">
    <location>
        <begin position="39"/>
        <end position="104"/>
    </location>
</feature>
<dbReference type="InterPro" id="IPR037221">
    <property type="entry name" value="H-type_lectin_dom_sf"/>
</dbReference>
<dbReference type="AlphaFoldDB" id="A0A2W5SEQ0"/>
<reference evidence="2 3" key="1">
    <citation type="submission" date="2017-08" db="EMBL/GenBank/DDBJ databases">
        <title>Infants hospitalized years apart are colonized by the same room-sourced microbial strains.</title>
        <authorList>
            <person name="Brooks B."/>
            <person name="Olm M.R."/>
            <person name="Firek B.A."/>
            <person name="Baker R."/>
            <person name="Thomas B.C."/>
            <person name="Morowitz M.J."/>
            <person name="Banfield J.F."/>
        </authorList>
    </citation>
    <scope>NUCLEOTIDE SEQUENCE [LARGE SCALE GENOMIC DNA]</scope>
    <source>
        <strain evidence="2">S2_003_000_R2_11</strain>
    </source>
</reference>
<dbReference type="EMBL" id="QFQS01000001">
    <property type="protein sequence ID" value="PZR00690.1"/>
    <property type="molecule type" value="Genomic_DNA"/>
</dbReference>